<sequence length="192" mass="20951">MKAPSSTPAREKSQPKSAKTLHPSPNRRNNQAPLRLNLRHRPTAGGCWAGGDGCGADGEVVYAGAESGFPCCGPGFWPGCDPETPGIDQGDGFDSVRRRLRSVRSWWLREGGMHGTKVDLHLKTPWDPNISIRMPLVNTTTTPQLLRLVEPGMLDIGSLVTHHFLYTEGDTAYATFQEAAQDQALKVAIDFE</sequence>
<dbReference type="AlphaFoldDB" id="A0A1L9T888"/>
<dbReference type="Proteomes" id="UP000184356">
    <property type="component" value="Unassembled WGS sequence"/>
</dbReference>
<dbReference type="EMBL" id="KV878592">
    <property type="protein sequence ID" value="OJJ55637.1"/>
    <property type="molecule type" value="Genomic_DNA"/>
</dbReference>
<proteinExistence type="predicted"/>
<dbReference type="RefSeq" id="XP_040699443.1">
    <property type="nucleotide sequence ID" value="XM_040852729.1"/>
</dbReference>
<dbReference type="OrthoDB" id="10567387at2759"/>
<evidence type="ECO:0000313" key="3">
    <source>
        <dbReference type="Proteomes" id="UP000184356"/>
    </source>
</evidence>
<protein>
    <recommendedName>
        <fullName evidence="4">Alcohol dehydrogenase-like C-terminal domain-containing protein</fullName>
    </recommendedName>
</protein>
<dbReference type="STRING" id="1036612.A0A1L9T888"/>
<dbReference type="VEuPathDB" id="FungiDB:ASPSYDRAFT_92764"/>
<evidence type="ECO:0000256" key="1">
    <source>
        <dbReference type="SAM" id="MobiDB-lite"/>
    </source>
</evidence>
<reference evidence="3" key="1">
    <citation type="journal article" date="2017" name="Genome Biol.">
        <title>Comparative genomics reveals high biological diversity and specific adaptations in the industrially and medically important fungal genus Aspergillus.</title>
        <authorList>
            <person name="de Vries R.P."/>
            <person name="Riley R."/>
            <person name="Wiebenga A."/>
            <person name="Aguilar-Osorio G."/>
            <person name="Amillis S."/>
            <person name="Uchima C.A."/>
            <person name="Anderluh G."/>
            <person name="Asadollahi M."/>
            <person name="Askin M."/>
            <person name="Barry K."/>
            <person name="Battaglia E."/>
            <person name="Bayram O."/>
            <person name="Benocci T."/>
            <person name="Braus-Stromeyer S.A."/>
            <person name="Caldana C."/>
            <person name="Canovas D."/>
            <person name="Cerqueira G.C."/>
            <person name="Chen F."/>
            <person name="Chen W."/>
            <person name="Choi C."/>
            <person name="Clum A."/>
            <person name="Dos Santos R.A."/>
            <person name="Damasio A.R."/>
            <person name="Diallinas G."/>
            <person name="Emri T."/>
            <person name="Fekete E."/>
            <person name="Flipphi M."/>
            <person name="Freyberg S."/>
            <person name="Gallo A."/>
            <person name="Gournas C."/>
            <person name="Habgood R."/>
            <person name="Hainaut M."/>
            <person name="Harispe M.L."/>
            <person name="Henrissat B."/>
            <person name="Hilden K.S."/>
            <person name="Hope R."/>
            <person name="Hossain A."/>
            <person name="Karabika E."/>
            <person name="Karaffa L."/>
            <person name="Karanyi Z."/>
            <person name="Krasevec N."/>
            <person name="Kuo A."/>
            <person name="Kusch H."/>
            <person name="LaButti K."/>
            <person name="Lagendijk E.L."/>
            <person name="Lapidus A."/>
            <person name="Levasseur A."/>
            <person name="Lindquist E."/>
            <person name="Lipzen A."/>
            <person name="Logrieco A.F."/>
            <person name="MacCabe A."/>
            <person name="Maekelae M.R."/>
            <person name="Malavazi I."/>
            <person name="Melin P."/>
            <person name="Meyer V."/>
            <person name="Mielnichuk N."/>
            <person name="Miskei M."/>
            <person name="Molnar A.P."/>
            <person name="Mule G."/>
            <person name="Ngan C.Y."/>
            <person name="Orejas M."/>
            <person name="Orosz E."/>
            <person name="Ouedraogo J.P."/>
            <person name="Overkamp K.M."/>
            <person name="Park H.-S."/>
            <person name="Perrone G."/>
            <person name="Piumi F."/>
            <person name="Punt P.J."/>
            <person name="Ram A.F."/>
            <person name="Ramon A."/>
            <person name="Rauscher S."/>
            <person name="Record E."/>
            <person name="Riano-Pachon D.M."/>
            <person name="Robert V."/>
            <person name="Roehrig J."/>
            <person name="Ruller R."/>
            <person name="Salamov A."/>
            <person name="Salih N.S."/>
            <person name="Samson R.A."/>
            <person name="Sandor E."/>
            <person name="Sanguinetti M."/>
            <person name="Schuetze T."/>
            <person name="Sepcic K."/>
            <person name="Shelest E."/>
            <person name="Sherlock G."/>
            <person name="Sophianopoulou V."/>
            <person name="Squina F.M."/>
            <person name="Sun H."/>
            <person name="Susca A."/>
            <person name="Todd R.B."/>
            <person name="Tsang A."/>
            <person name="Unkles S.E."/>
            <person name="van de Wiele N."/>
            <person name="van Rossen-Uffink D."/>
            <person name="Oliveira J.V."/>
            <person name="Vesth T.C."/>
            <person name="Visser J."/>
            <person name="Yu J.-H."/>
            <person name="Zhou M."/>
            <person name="Andersen M.R."/>
            <person name="Archer D.B."/>
            <person name="Baker S.E."/>
            <person name="Benoit I."/>
            <person name="Brakhage A.A."/>
            <person name="Braus G.H."/>
            <person name="Fischer R."/>
            <person name="Frisvad J.C."/>
            <person name="Goldman G.H."/>
            <person name="Houbraken J."/>
            <person name="Oakley B."/>
            <person name="Pocsi I."/>
            <person name="Scazzocchio C."/>
            <person name="Seiboth B."/>
            <person name="vanKuyk P.A."/>
            <person name="Wortman J."/>
            <person name="Dyer P.S."/>
            <person name="Grigoriev I.V."/>
        </authorList>
    </citation>
    <scope>NUCLEOTIDE SEQUENCE [LARGE SCALE GENOMIC DNA]</scope>
    <source>
        <strain evidence="3">CBS 593.65</strain>
    </source>
</reference>
<evidence type="ECO:0000313" key="2">
    <source>
        <dbReference type="EMBL" id="OJJ55637.1"/>
    </source>
</evidence>
<keyword evidence="3" id="KW-1185">Reference proteome</keyword>
<accession>A0A1L9T888</accession>
<dbReference type="Gene3D" id="3.90.180.10">
    <property type="entry name" value="Medium-chain alcohol dehydrogenases, catalytic domain"/>
    <property type="match status" value="1"/>
</dbReference>
<feature type="region of interest" description="Disordered" evidence="1">
    <location>
        <begin position="1"/>
        <end position="35"/>
    </location>
</feature>
<dbReference type="GeneID" id="63768802"/>
<name>A0A1L9T888_9EURO</name>
<evidence type="ECO:0008006" key="4">
    <source>
        <dbReference type="Google" id="ProtNLM"/>
    </source>
</evidence>
<gene>
    <name evidence="2" type="ORF">ASPSYDRAFT_92764</name>
</gene>
<dbReference type="Gene3D" id="3.40.50.720">
    <property type="entry name" value="NAD(P)-binding Rossmann-like Domain"/>
    <property type="match status" value="1"/>
</dbReference>
<organism evidence="2 3">
    <name type="scientific">Aspergillus sydowii CBS 593.65</name>
    <dbReference type="NCBI Taxonomy" id="1036612"/>
    <lineage>
        <taxon>Eukaryota</taxon>
        <taxon>Fungi</taxon>
        <taxon>Dikarya</taxon>
        <taxon>Ascomycota</taxon>
        <taxon>Pezizomycotina</taxon>
        <taxon>Eurotiomycetes</taxon>
        <taxon>Eurotiomycetidae</taxon>
        <taxon>Eurotiales</taxon>
        <taxon>Aspergillaceae</taxon>
        <taxon>Aspergillus</taxon>
        <taxon>Aspergillus subgen. Nidulantes</taxon>
    </lineage>
</organism>